<dbReference type="EMBL" id="LKAM01000011">
    <property type="protein sequence ID" value="KUM46416.1"/>
    <property type="molecule type" value="Genomic_DNA"/>
</dbReference>
<organism evidence="1">
    <name type="scientific">Picea glauca</name>
    <name type="common">White spruce</name>
    <name type="synonym">Pinus glauca</name>
    <dbReference type="NCBI Taxonomy" id="3330"/>
    <lineage>
        <taxon>Eukaryota</taxon>
        <taxon>Viridiplantae</taxon>
        <taxon>Streptophyta</taxon>
        <taxon>Embryophyta</taxon>
        <taxon>Tracheophyta</taxon>
        <taxon>Spermatophyta</taxon>
        <taxon>Pinopsida</taxon>
        <taxon>Pinidae</taxon>
        <taxon>Conifers I</taxon>
        <taxon>Pinales</taxon>
        <taxon>Pinaceae</taxon>
        <taxon>Picea</taxon>
    </lineage>
</organism>
<reference evidence="1" key="1">
    <citation type="journal article" date="2015" name="Genome Biol. Evol.">
        <title>Organellar Genomes of White Spruce (Picea glauca): Assembly and Annotation.</title>
        <authorList>
            <person name="Jackman S.D."/>
            <person name="Warren R.L."/>
            <person name="Gibb E.A."/>
            <person name="Vandervalk B.P."/>
            <person name="Mohamadi H."/>
            <person name="Chu J."/>
            <person name="Raymond A."/>
            <person name="Pleasance S."/>
            <person name="Coope R."/>
            <person name="Wildung M.R."/>
            <person name="Ritland C.E."/>
            <person name="Bousquet J."/>
            <person name="Jones S.J."/>
            <person name="Bohlmann J."/>
            <person name="Birol I."/>
        </authorList>
    </citation>
    <scope>NUCLEOTIDE SEQUENCE [LARGE SCALE GENOMIC DNA]</scope>
    <source>
        <tissue evidence="1">Flushing bud</tissue>
    </source>
</reference>
<evidence type="ECO:0000313" key="1">
    <source>
        <dbReference type="EMBL" id="KUM46416.1"/>
    </source>
</evidence>
<keyword evidence="1" id="KW-0496">Mitochondrion</keyword>
<dbReference type="AlphaFoldDB" id="A0A124GMQ9"/>
<protein>
    <submittedName>
        <fullName evidence="1">Uncharacterized protein</fullName>
    </submittedName>
</protein>
<sequence length="70" mass="8311">MRLAYMGNIQMRSNSVYQVILLNKETFPILTIHHGYSFTFCPWSPLPHVHQESRFILFNNRGENLYFSGF</sequence>
<comment type="caution">
    <text evidence="1">The sequence shown here is derived from an EMBL/GenBank/DDBJ whole genome shotgun (WGS) entry which is preliminary data.</text>
</comment>
<accession>A0A124GMQ9</accession>
<name>A0A124GMQ9_PICGL</name>
<gene>
    <name evidence="1" type="ORF">ABT39_MTgene1517</name>
</gene>
<proteinExistence type="predicted"/>
<geneLocation type="mitochondrion" evidence="1"/>